<keyword evidence="2" id="KW-1185">Reference proteome</keyword>
<reference evidence="1 2" key="1">
    <citation type="submission" date="2019-06" db="EMBL/GenBank/DDBJ databases">
        <title>Whole genome shotgun sequence of Paenarthrobacter aurescens NBRC 12136.</title>
        <authorList>
            <person name="Hosoyama A."/>
            <person name="Uohara A."/>
            <person name="Ohji S."/>
            <person name="Ichikawa N."/>
        </authorList>
    </citation>
    <scope>NUCLEOTIDE SEQUENCE [LARGE SCALE GENOMIC DNA]</scope>
    <source>
        <strain evidence="1 2">NBRC 12136</strain>
    </source>
</reference>
<evidence type="ECO:0008006" key="3">
    <source>
        <dbReference type="Google" id="ProtNLM"/>
    </source>
</evidence>
<dbReference type="SUPFAM" id="SSF48239">
    <property type="entry name" value="Terpenoid cyclases/Protein prenyltransferases"/>
    <property type="match status" value="1"/>
</dbReference>
<name>A0A4Y3N7F9_PAEAU</name>
<dbReference type="EMBL" id="BJMD01000002">
    <property type="protein sequence ID" value="GEB17794.1"/>
    <property type="molecule type" value="Genomic_DNA"/>
</dbReference>
<comment type="caution">
    <text evidence="1">The sequence shown here is derived from an EMBL/GenBank/DDBJ whole genome shotgun (WGS) entry which is preliminary data.</text>
</comment>
<protein>
    <recommendedName>
        <fullName evidence="3">Squalene cyclase C-terminal domain-containing protein</fullName>
    </recommendedName>
</protein>
<organism evidence="1 2">
    <name type="scientific">Paenarthrobacter aurescens</name>
    <name type="common">Arthrobacter aurescens</name>
    <dbReference type="NCBI Taxonomy" id="43663"/>
    <lineage>
        <taxon>Bacteria</taxon>
        <taxon>Bacillati</taxon>
        <taxon>Actinomycetota</taxon>
        <taxon>Actinomycetes</taxon>
        <taxon>Micrococcales</taxon>
        <taxon>Micrococcaceae</taxon>
        <taxon>Paenarthrobacter</taxon>
    </lineage>
</organism>
<dbReference type="InterPro" id="IPR008930">
    <property type="entry name" value="Terpenoid_cyclase/PrenylTrfase"/>
</dbReference>
<dbReference type="Gene3D" id="1.50.10.20">
    <property type="match status" value="1"/>
</dbReference>
<gene>
    <name evidence="1" type="ORF">AAU01_05490</name>
</gene>
<evidence type="ECO:0000313" key="2">
    <source>
        <dbReference type="Proteomes" id="UP000317715"/>
    </source>
</evidence>
<proteinExistence type="predicted"/>
<evidence type="ECO:0000313" key="1">
    <source>
        <dbReference type="EMBL" id="GEB17794.1"/>
    </source>
</evidence>
<dbReference type="Proteomes" id="UP000317715">
    <property type="component" value="Unassembled WGS sequence"/>
</dbReference>
<sequence length="350" mass="38710">MEVSRAAAAGLALAVNKDFYSADPYDGLSSPLAKLLNTKLTRQAWIQLLKRSGERTRRLVGVKPVRMAKSLALFAMAAKELGDINLANSLVDDLLHMGSGRPWGYEFDVQTRWAYYPQGTPNVVATTFAIRAIDSVGRTDEVSPAIGEWLRNLYDKRGYFYYTDTSDKLVHNGSLLAAESLGRLGLHEDLVQKAITKTISHQRPDGGWAYGDAPGLEWEDSFHTVYVIDSLTELGRRGFLVDEAPTRGLRHWKESFFTNSGEPKYFAEDTTSTREIHNNATVLGAIADYGSEMGLSELRPSVLRVLLSTQDSNGAFRSSPRGPLFLRWNQGHAVLALAKLAKRDAVAESN</sequence>
<accession>A0A4Y3N7F9</accession>
<dbReference type="AlphaFoldDB" id="A0A4Y3N7F9"/>